<evidence type="ECO:0000313" key="1">
    <source>
        <dbReference type="EMBL" id="GAA1701379.1"/>
    </source>
</evidence>
<comment type="caution">
    <text evidence="1">The sequence shown here is derived from an EMBL/GenBank/DDBJ whole genome shotgun (WGS) entry which is preliminary data.</text>
</comment>
<accession>A0ABN2IAK3</accession>
<proteinExistence type="predicted"/>
<gene>
    <name evidence="1" type="ORF">GCM10009765_58680</name>
</gene>
<name>A0ABN2IAK3_9ACTN</name>
<keyword evidence="2" id="KW-1185">Reference proteome</keyword>
<dbReference type="Proteomes" id="UP001500618">
    <property type="component" value="Unassembled WGS sequence"/>
</dbReference>
<evidence type="ECO:0000313" key="2">
    <source>
        <dbReference type="Proteomes" id="UP001500618"/>
    </source>
</evidence>
<dbReference type="EMBL" id="BAAANY010000023">
    <property type="protein sequence ID" value="GAA1701379.1"/>
    <property type="molecule type" value="Genomic_DNA"/>
</dbReference>
<organism evidence="1 2">
    <name type="scientific">Fodinicola feengrottensis</name>
    <dbReference type="NCBI Taxonomy" id="435914"/>
    <lineage>
        <taxon>Bacteria</taxon>
        <taxon>Bacillati</taxon>
        <taxon>Actinomycetota</taxon>
        <taxon>Actinomycetes</taxon>
        <taxon>Mycobacteriales</taxon>
        <taxon>Fodinicola</taxon>
    </lineage>
</organism>
<protein>
    <submittedName>
        <fullName evidence="1">Uncharacterized protein</fullName>
    </submittedName>
</protein>
<sequence>MSSTYPAGTKARGKISDRVLTKHANGEWRYDDTGAFGADTDDDAKTRYREFMFPPAAPEIKLGTVVEAAYDEDGDRIRFVCFAAQQADKAFVPVGDFPGYGYAGDDDVTVYLLSGLSDISVNGIPLSPPVPELEEPEKLGSVLVSTRTGPAYIKVGPDAWVIATTVDDTSNRVVFAWDEIKDDKTLTLVDAGY</sequence>
<reference evidence="1 2" key="1">
    <citation type="journal article" date="2019" name="Int. J. Syst. Evol. Microbiol.">
        <title>The Global Catalogue of Microorganisms (GCM) 10K type strain sequencing project: providing services to taxonomists for standard genome sequencing and annotation.</title>
        <authorList>
            <consortium name="The Broad Institute Genomics Platform"/>
            <consortium name="The Broad Institute Genome Sequencing Center for Infectious Disease"/>
            <person name="Wu L."/>
            <person name="Ma J."/>
        </authorList>
    </citation>
    <scope>NUCLEOTIDE SEQUENCE [LARGE SCALE GENOMIC DNA]</scope>
    <source>
        <strain evidence="1 2">JCM 14718</strain>
    </source>
</reference>
<dbReference type="RefSeq" id="WP_163571078.1">
    <property type="nucleotide sequence ID" value="NZ_BAAANY010000023.1"/>
</dbReference>